<evidence type="ECO:0000256" key="1">
    <source>
        <dbReference type="ARBA" id="ARBA00004141"/>
    </source>
</evidence>
<keyword evidence="3" id="KW-0050">Antiport</keyword>
<feature type="transmembrane region" description="Helical" evidence="7">
    <location>
        <begin position="170"/>
        <end position="192"/>
    </location>
</feature>
<protein>
    <recommendedName>
        <fullName evidence="8">Sodium/calcium exchanger membrane region domain-containing protein</fullName>
    </recommendedName>
</protein>
<reference evidence="9" key="1">
    <citation type="submission" date="2021-06" db="EMBL/GenBank/DDBJ databases">
        <authorList>
            <person name="Hodson N. C."/>
            <person name="Mongue J. A."/>
            <person name="Jaron S. K."/>
        </authorList>
    </citation>
    <scope>NUCLEOTIDE SEQUENCE</scope>
</reference>
<dbReference type="GO" id="GO:0005262">
    <property type="term" value="F:calcium channel activity"/>
    <property type="evidence" value="ECO:0007669"/>
    <property type="project" value="TreeGrafter"/>
</dbReference>
<evidence type="ECO:0000313" key="9">
    <source>
        <dbReference type="EMBL" id="CAG7732958.1"/>
    </source>
</evidence>
<keyword evidence="5 7" id="KW-1133">Transmembrane helix</keyword>
<sequence length="211" mass="23752">MWKNTALKRISERIVRKIGSYCRLSPSQTQYSEKTPLLTDSSESDISTAATVRNVNEDLQTHRKDSPDPAMYDEILSSTKTLNEKDVETENYGVFSFPSGEGCWTITEWVLGWPARIIFTLTIPDCRKARFRKFYPLTFIMCIVYIAFLSYVVSWLMTVIGFTFGIPDSVMGLTFIAAGASVPEVASSIIVAKQGKNSRNGFQFIINTLDI</sequence>
<dbReference type="EMBL" id="CAJVCH010240816">
    <property type="protein sequence ID" value="CAG7732958.1"/>
    <property type="molecule type" value="Genomic_DNA"/>
</dbReference>
<comment type="caution">
    <text evidence="9">The sequence shown here is derived from an EMBL/GenBank/DDBJ whole genome shotgun (WGS) entry which is preliminary data.</text>
</comment>
<evidence type="ECO:0000256" key="6">
    <source>
        <dbReference type="ARBA" id="ARBA00023136"/>
    </source>
</evidence>
<evidence type="ECO:0000259" key="8">
    <source>
        <dbReference type="Pfam" id="PF01699"/>
    </source>
</evidence>
<evidence type="ECO:0000256" key="5">
    <source>
        <dbReference type="ARBA" id="ARBA00022989"/>
    </source>
</evidence>
<dbReference type="InterPro" id="IPR004837">
    <property type="entry name" value="NaCa_Exmemb"/>
</dbReference>
<dbReference type="OrthoDB" id="2127281at2759"/>
<name>A0A8J2KB35_9HEXA</name>
<dbReference type="Pfam" id="PF01699">
    <property type="entry name" value="Na_Ca_ex"/>
    <property type="match status" value="1"/>
</dbReference>
<keyword evidence="4 7" id="KW-0812">Transmembrane</keyword>
<gene>
    <name evidence="9" type="ORF">AFUS01_LOCUS21435</name>
</gene>
<dbReference type="InterPro" id="IPR004481">
    <property type="entry name" value="K/Na/Ca-exchanger"/>
</dbReference>
<feature type="domain" description="Sodium/calcium exchanger membrane region" evidence="8">
    <location>
        <begin position="136"/>
        <end position="197"/>
    </location>
</feature>
<dbReference type="GO" id="GO:0006874">
    <property type="term" value="P:intracellular calcium ion homeostasis"/>
    <property type="evidence" value="ECO:0007669"/>
    <property type="project" value="TreeGrafter"/>
</dbReference>
<dbReference type="PANTHER" id="PTHR10846">
    <property type="entry name" value="SODIUM/POTASSIUM/CALCIUM EXCHANGER"/>
    <property type="match status" value="1"/>
</dbReference>
<organism evidence="9 10">
    <name type="scientific">Allacma fusca</name>
    <dbReference type="NCBI Taxonomy" id="39272"/>
    <lineage>
        <taxon>Eukaryota</taxon>
        <taxon>Metazoa</taxon>
        <taxon>Ecdysozoa</taxon>
        <taxon>Arthropoda</taxon>
        <taxon>Hexapoda</taxon>
        <taxon>Collembola</taxon>
        <taxon>Symphypleona</taxon>
        <taxon>Sminthuridae</taxon>
        <taxon>Allacma</taxon>
    </lineage>
</organism>
<comment type="similarity">
    <text evidence="2">Belongs to the Ca(2+):cation antiporter (CaCA) (TC 2.A.19) family. SLC24A subfamily.</text>
</comment>
<dbReference type="Proteomes" id="UP000708208">
    <property type="component" value="Unassembled WGS sequence"/>
</dbReference>
<evidence type="ECO:0000256" key="4">
    <source>
        <dbReference type="ARBA" id="ARBA00022692"/>
    </source>
</evidence>
<evidence type="ECO:0000256" key="2">
    <source>
        <dbReference type="ARBA" id="ARBA00005364"/>
    </source>
</evidence>
<keyword evidence="10" id="KW-1185">Reference proteome</keyword>
<accession>A0A8J2KB35</accession>
<comment type="subcellular location">
    <subcellularLocation>
        <location evidence="1">Membrane</location>
        <topology evidence="1">Multi-pass membrane protein</topology>
    </subcellularLocation>
</comment>
<evidence type="ECO:0000256" key="3">
    <source>
        <dbReference type="ARBA" id="ARBA00022449"/>
    </source>
</evidence>
<feature type="transmembrane region" description="Helical" evidence="7">
    <location>
        <begin position="137"/>
        <end position="164"/>
    </location>
</feature>
<keyword evidence="3" id="KW-0813">Transport</keyword>
<dbReference type="AlphaFoldDB" id="A0A8J2KB35"/>
<dbReference type="GO" id="GO:0008273">
    <property type="term" value="F:calcium, potassium:sodium antiporter activity"/>
    <property type="evidence" value="ECO:0007669"/>
    <property type="project" value="TreeGrafter"/>
</dbReference>
<keyword evidence="6 7" id="KW-0472">Membrane</keyword>
<dbReference type="PANTHER" id="PTHR10846:SF73">
    <property type="entry name" value="SODIUM_CALCIUM EXCHANGER MEMBRANE REGION DOMAIN-CONTAINING PROTEIN"/>
    <property type="match status" value="1"/>
</dbReference>
<dbReference type="GO" id="GO:0005886">
    <property type="term" value="C:plasma membrane"/>
    <property type="evidence" value="ECO:0007669"/>
    <property type="project" value="TreeGrafter"/>
</dbReference>
<evidence type="ECO:0000256" key="7">
    <source>
        <dbReference type="SAM" id="Phobius"/>
    </source>
</evidence>
<proteinExistence type="inferred from homology"/>
<evidence type="ECO:0000313" key="10">
    <source>
        <dbReference type="Proteomes" id="UP000708208"/>
    </source>
</evidence>